<evidence type="ECO:0000313" key="24">
    <source>
        <dbReference type="Proteomes" id="UP000252167"/>
    </source>
</evidence>
<dbReference type="NCBIfam" id="TIGR02614">
    <property type="entry name" value="ftsW"/>
    <property type="match status" value="1"/>
</dbReference>
<feature type="transmembrane region" description="Helical" evidence="22">
    <location>
        <begin position="88"/>
        <end position="109"/>
    </location>
</feature>
<evidence type="ECO:0000256" key="20">
    <source>
        <dbReference type="ARBA" id="ARBA00049902"/>
    </source>
</evidence>
<keyword evidence="7 22" id="KW-0812">Transmembrane</keyword>
<dbReference type="GO" id="GO:0008360">
    <property type="term" value="P:regulation of cell shape"/>
    <property type="evidence" value="ECO:0007669"/>
    <property type="project" value="UniProtKB-KW"/>
</dbReference>
<reference evidence="23 24" key="1">
    <citation type="submission" date="2018-01" db="EMBL/GenBank/DDBJ databases">
        <title>Glutamicibacter soli strain NHPC-3 Whole genome sequence and assembly.</title>
        <authorList>
            <person name="Choudhury P."/>
            <person name="Gupta D."/>
            <person name="Sengupta K."/>
            <person name="Jawed A."/>
            <person name="Sultana N."/>
            <person name="Saha P."/>
        </authorList>
    </citation>
    <scope>NUCLEOTIDE SEQUENCE [LARGE SCALE GENOMIC DNA]</scope>
    <source>
        <strain evidence="23 24">NHPC-3</strain>
    </source>
</reference>
<evidence type="ECO:0000256" key="15">
    <source>
        <dbReference type="ARBA" id="ARBA00033270"/>
    </source>
</evidence>
<keyword evidence="12" id="KW-0131">Cell cycle</keyword>
<feature type="transmembrane region" description="Helical" evidence="22">
    <location>
        <begin position="203"/>
        <end position="222"/>
    </location>
</feature>
<comment type="caution">
    <text evidence="23">The sequence shown here is derived from an EMBL/GenBank/DDBJ whole genome shotgun (WGS) entry which is preliminary data.</text>
</comment>
<evidence type="ECO:0000256" key="2">
    <source>
        <dbReference type="ARBA" id="ARBA00004752"/>
    </source>
</evidence>
<feature type="transmembrane region" description="Helical" evidence="22">
    <location>
        <begin position="57"/>
        <end position="76"/>
    </location>
</feature>
<feature type="transmembrane region" description="Helical" evidence="22">
    <location>
        <begin position="288"/>
        <end position="310"/>
    </location>
</feature>
<dbReference type="InterPro" id="IPR001182">
    <property type="entry name" value="FtsW/RodA"/>
</dbReference>
<keyword evidence="11 22" id="KW-0472">Membrane</keyword>
<dbReference type="GO" id="GO:0015648">
    <property type="term" value="F:lipid-linked peptidoglycan transporter activity"/>
    <property type="evidence" value="ECO:0007669"/>
    <property type="project" value="TreeGrafter"/>
</dbReference>
<protein>
    <recommendedName>
        <fullName evidence="17">Probable peptidoglycan glycosyltransferase FtsW</fullName>
        <ecNumber evidence="19">2.4.99.28</ecNumber>
    </recommendedName>
    <alternativeName>
        <fullName evidence="18">Cell division protein FtsW</fullName>
    </alternativeName>
    <alternativeName>
        <fullName evidence="15">Cell wall polymerase</fullName>
    </alternativeName>
    <alternativeName>
        <fullName evidence="14">Peptidoglycan polymerase</fullName>
    </alternativeName>
</protein>
<dbReference type="PANTHER" id="PTHR30474:SF2">
    <property type="entry name" value="PEPTIDOGLYCAN GLYCOSYLTRANSFERASE FTSW-RELATED"/>
    <property type="match status" value="1"/>
</dbReference>
<dbReference type="Proteomes" id="UP000252167">
    <property type="component" value="Unassembled WGS sequence"/>
</dbReference>
<evidence type="ECO:0000256" key="21">
    <source>
        <dbReference type="ARBA" id="ARBA00049966"/>
    </source>
</evidence>
<evidence type="ECO:0000256" key="17">
    <source>
        <dbReference type="ARBA" id="ARBA00041185"/>
    </source>
</evidence>
<dbReference type="EC" id="2.4.99.28" evidence="19"/>
<dbReference type="GO" id="GO:0008955">
    <property type="term" value="F:peptidoglycan glycosyltransferase activity"/>
    <property type="evidence" value="ECO:0007669"/>
    <property type="project" value="UniProtKB-EC"/>
</dbReference>
<evidence type="ECO:0000256" key="5">
    <source>
        <dbReference type="ARBA" id="ARBA00022676"/>
    </source>
</evidence>
<feature type="transmembrane region" description="Helical" evidence="22">
    <location>
        <begin position="317"/>
        <end position="336"/>
    </location>
</feature>
<evidence type="ECO:0000256" key="10">
    <source>
        <dbReference type="ARBA" id="ARBA00022989"/>
    </source>
</evidence>
<keyword evidence="24" id="KW-1185">Reference proteome</keyword>
<feature type="transmembrane region" description="Helical" evidence="22">
    <location>
        <begin position="348"/>
        <end position="373"/>
    </location>
</feature>
<dbReference type="AlphaFoldDB" id="A0A365YPU0"/>
<feature type="transmembrane region" description="Helical" evidence="22">
    <location>
        <begin position="23"/>
        <end position="45"/>
    </location>
</feature>
<sequence>MRPQGGIFSGVEKASARLASTDYWLVLVTSIFLSVFGVIMVQSSASVEAIAAGRNGFTVALSQAMFAGVGIVCMLIMQFIHPSKLKRLAWIAVGAAMALLFLVAFTPLGHEVLGNRNWIKIGGFGLQPSEFAKLALAVFSAFMLEKKQHLLGDMKHLMIPILAPVGAIILLLVVLGKDVGTALVLIMILATAMFLGGLRMKWLLGLGAAGFALLTVLVMASANRRGRIKAWLGIDCGSGDQCYQSNMGMHAFASGGWFGVGPGQSRMKWSYVPEAQNDFIFSILGEEFGFIGVIFVLALFAILALAMYRIAMRATDLYTRVLMGCLMSWIIGQTFVNLGTVSGVLPVIGVPLPFISSGGSAMLAVMLAMGFVLSSARQQKQDQVVSVVPSTKPAAKPKPKR</sequence>
<dbReference type="EMBL" id="POAF01000001">
    <property type="protein sequence ID" value="RBM04397.1"/>
    <property type="molecule type" value="Genomic_DNA"/>
</dbReference>
<dbReference type="Pfam" id="PF01098">
    <property type="entry name" value="FTSW_RODA_SPOVE"/>
    <property type="match status" value="1"/>
</dbReference>
<feature type="transmembrane region" description="Helical" evidence="22">
    <location>
        <begin position="181"/>
        <end position="198"/>
    </location>
</feature>
<evidence type="ECO:0000256" key="9">
    <source>
        <dbReference type="ARBA" id="ARBA00022984"/>
    </source>
</evidence>
<keyword evidence="8" id="KW-0133">Cell shape</keyword>
<comment type="pathway">
    <text evidence="2">Cell wall biogenesis; peptidoglycan biosynthesis.</text>
</comment>
<feature type="transmembrane region" description="Helical" evidence="22">
    <location>
        <begin position="156"/>
        <end position="175"/>
    </location>
</feature>
<keyword evidence="6" id="KW-0808">Transferase</keyword>
<evidence type="ECO:0000313" key="23">
    <source>
        <dbReference type="EMBL" id="RBM04397.1"/>
    </source>
</evidence>
<comment type="subcellular location">
    <subcellularLocation>
        <location evidence="1">Cell membrane</location>
        <topology evidence="1">Multi-pass membrane protein</topology>
    </subcellularLocation>
</comment>
<evidence type="ECO:0000256" key="19">
    <source>
        <dbReference type="ARBA" id="ARBA00044770"/>
    </source>
</evidence>
<dbReference type="GO" id="GO:0009252">
    <property type="term" value="P:peptidoglycan biosynthetic process"/>
    <property type="evidence" value="ECO:0007669"/>
    <property type="project" value="UniProtKB-KW"/>
</dbReference>
<keyword evidence="3" id="KW-1003">Cell membrane</keyword>
<accession>A0A365YPU0</accession>
<evidence type="ECO:0000256" key="1">
    <source>
        <dbReference type="ARBA" id="ARBA00004651"/>
    </source>
</evidence>
<comment type="similarity">
    <text evidence="16">Belongs to the SEDS family. FtsW subfamily.</text>
</comment>
<evidence type="ECO:0000256" key="11">
    <source>
        <dbReference type="ARBA" id="ARBA00023136"/>
    </source>
</evidence>
<dbReference type="GO" id="GO:0071555">
    <property type="term" value="P:cell wall organization"/>
    <property type="evidence" value="ECO:0007669"/>
    <property type="project" value="UniProtKB-KW"/>
</dbReference>
<evidence type="ECO:0000256" key="3">
    <source>
        <dbReference type="ARBA" id="ARBA00022475"/>
    </source>
</evidence>
<evidence type="ECO:0000256" key="16">
    <source>
        <dbReference type="ARBA" id="ARBA00038053"/>
    </source>
</evidence>
<organism evidence="23 24">
    <name type="scientific">Glutamicibacter soli</name>
    <dbReference type="NCBI Taxonomy" id="453836"/>
    <lineage>
        <taxon>Bacteria</taxon>
        <taxon>Bacillati</taxon>
        <taxon>Actinomycetota</taxon>
        <taxon>Actinomycetes</taxon>
        <taxon>Micrococcales</taxon>
        <taxon>Micrococcaceae</taxon>
        <taxon>Glutamicibacter</taxon>
    </lineage>
</organism>
<keyword evidence="10 22" id="KW-1133">Transmembrane helix</keyword>
<feature type="transmembrane region" description="Helical" evidence="22">
    <location>
        <begin position="121"/>
        <end position="144"/>
    </location>
</feature>
<keyword evidence="4" id="KW-0132">Cell division</keyword>
<name>A0A365YPU0_9MICC</name>
<dbReference type="InterPro" id="IPR013437">
    <property type="entry name" value="FtsW"/>
</dbReference>
<dbReference type="InterPro" id="IPR018365">
    <property type="entry name" value="Cell_cycle_FtsW-rel_CS"/>
</dbReference>
<comment type="catalytic activity">
    <reaction evidence="20">
        <text>[GlcNAc-(1-&gt;4)-Mur2Ac(oyl-L-Ala-gamma-D-Glu-L-Lys-D-Ala-D-Ala)](n)-di-trans,octa-cis-undecaprenyl diphosphate + beta-D-GlcNAc-(1-&gt;4)-Mur2Ac(oyl-L-Ala-gamma-D-Glu-L-Lys-D-Ala-D-Ala)-di-trans,octa-cis-undecaprenyl diphosphate = [GlcNAc-(1-&gt;4)-Mur2Ac(oyl-L-Ala-gamma-D-Glu-L-Lys-D-Ala-D-Ala)](n+1)-di-trans,octa-cis-undecaprenyl diphosphate + di-trans,octa-cis-undecaprenyl diphosphate + H(+)</text>
        <dbReference type="Rhea" id="RHEA:23708"/>
        <dbReference type="Rhea" id="RHEA-COMP:9602"/>
        <dbReference type="Rhea" id="RHEA-COMP:9603"/>
        <dbReference type="ChEBI" id="CHEBI:15378"/>
        <dbReference type="ChEBI" id="CHEBI:58405"/>
        <dbReference type="ChEBI" id="CHEBI:60033"/>
        <dbReference type="ChEBI" id="CHEBI:78435"/>
        <dbReference type="EC" id="2.4.99.28"/>
    </reaction>
</comment>
<evidence type="ECO:0000256" key="22">
    <source>
        <dbReference type="SAM" id="Phobius"/>
    </source>
</evidence>
<proteinExistence type="inferred from homology"/>
<dbReference type="PANTHER" id="PTHR30474">
    <property type="entry name" value="CELL CYCLE PROTEIN"/>
    <property type="match status" value="1"/>
</dbReference>
<dbReference type="PROSITE" id="PS00428">
    <property type="entry name" value="FTSW_RODA_SPOVE"/>
    <property type="match status" value="1"/>
</dbReference>
<keyword evidence="9" id="KW-0573">Peptidoglycan synthesis</keyword>
<evidence type="ECO:0000256" key="14">
    <source>
        <dbReference type="ARBA" id="ARBA00032370"/>
    </source>
</evidence>
<evidence type="ECO:0000256" key="4">
    <source>
        <dbReference type="ARBA" id="ARBA00022618"/>
    </source>
</evidence>
<keyword evidence="13" id="KW-0961">Cell wall biogenesis/degradation</keyword>
<dbReference type="GO" id="GO:0005886">
    <property type="term" value="C:plasma membrane"/>
    <property type="evidence" value="ECO:0007669"/>
    <property type="project" value="UniProtKB-SubCell"/>
</dbReference>
<evidence type="ECO:0000256" key="18">
    <source>
        <dbReference type="ARBA" id="ARBA00041418"/>
    </source>
</evidence>
<evidence type="ECO:0000256" key="13">
    <source>
        <dbReference type="ARBA" id="ARBA00023316"/>
    </source>
</evidence>
<gene>
    <name evidence="23" type="primary">ftsW</name>
    <name evidence="23" type="ORF">C1H84_02650</name>
</gene>
<dbReference type="GO" id="GO:0051301">
    <property type="term" value="P:cell division"/>
    <property type="evidence" value="ECO:0007669"/>
    <property type="project" value="UniProtKB-KW"/>
</dbReference>
<evidence type="ECO:0000256" key="7">
    <source>
        <dbReference type="ARBA" id="ARBA00022692"/>
    </source>
</evidence>
<evidence type="ECO:0000256" key="6">
    <source>
        <dbReference type="ARBA" id="ARBA00022679"/>
    </source>
</evidence>
<keyword evidence="5" id="KW-0328">Glycosyltransferase</keyword>
<comment type="function">
    <text evidence="21">Peptidoglycan polymerase that is essential for cell division.</text>
</comment>
<evidence type="ECO:0000256" key="8">
    <source>
        <dbReference type="ARBA" id="ARBA00022960"/>
    </source>
</evidence>
<dbReference type="GO" id="GO:0032153">
    <property type="term" value="C:cell division site"/>
    <property type="evidence" value="ECO:0007669"/>
    <property type="project" value="TreeGrafter"/>
</dbReference>
<evidence type="ECO:0000256" key="12">
    <source>
        <dbReference type="ARBA" id="ARBA00023306"/>
    </source>
</evidence>